<dbReference type="InterPro" id="IPR032366">
    <property type="entry name" value="DUF4871"/>
</dbReference>
<evidence type="ECO:0000313" key="2">
    <source>
        <dbReference type="EMBL" id="MBD2869237.1"/>
    </source>
</evidence>
<protein>
    <submittedName>
        <fullName evidence="2">DUF4871 domain-containing protein</fullName>
    </submittedName>
</protein>
<sequence>MADMDKPDWAEALKERPFGEQHFTEALKTGIRKRIKRESRRKIRTLPWLLAAAAAGALIFLLFRMDGMLPLGGQAAERSVYNVNGETRFQVFPEPELRAGVQAGYIFRFAAPFSEFRGKKLSIAATHLRTGQQADAVRPVEIMEPSSGYEGLERFTARFALPLGGLWRYEVALDGERYGDVVLSLSEPSWDISPTFKSGSYSMRGIEGKVGFIDPGFVAGKANKYLWHFWGEDGELDGELTVMAVKKGDDRMIEVFSGSGLGGGVNGADRTLPSMMALPEAGVWRLLPFIDGLLFDSIVVEVKEDEERS</sequence>
<dbReference type="Pfam" id="PF16167">
    <property type="entry name" value="DUF4871"/>
    <property type="match status" value="1"/>
</dbReference>
<dbReference type="Gene3D" id="2.60.40.3830">
    <property type="match status" value="2"/>
</dbReference>
<dbReference type="EMBL" id="JACXIY010000014">
    <property type="protein sequence ID" value="MBD2869237.1"/>
    <property type="molecule type" value="Genomic_DNA"/>
</dbReference>
<accession>A0A927H684</accession>
<keyword evidence="1" id="KW-0812">Transmembrane</keyword>
<organism evidence="2 3">
    <name type="scientific">Paenibacillus arenilitoris</name>
    <dbReference type="NCBI Taxonomy" id="2772299"/>
    <lineage>
        <taxon>Bacteria</taxon>
        <taxon>Bacillati</taxon>
        <taxon>Bacillota</taxon>
        <taxon>Bacilli</taxon>
        <taxon>Bacillales</taxon>
        <taxon>Paenibacillaceae</taxon>
        <taxon>Paenibacillus</taxon>
    </lineage>
</organism>
<comment type="caution">
    <text evidence="2">The sequence shown here is derived from an EMBL/GenBank/DDBJ whole genome shotgun (WGS) entry which is preliminary data.</text>
</comment>
<proteinExistence type="predicted"/>
<reference evidence="2" key="1">
    <citation type="submission" date="2020-09" db="EMBL/GenBank/DDBJ databases">
        <title>A novel bacterium of genus Paenibacillus, isolated from South China Sea.</title>
        <authorList>
            <person name="Huang H."/>
            <person name="Mo K."/>
            <person name="Hu Y."/>
        </authorList>
    </citation>
    <scope>NUCLEOTIDE SEQUENCE</scope>
    <source>
        <strain evidence="2">IB182493</strain>
    </source>
</reference>
<feature type="transmembrane region" description="Helical" evidence="1">
    <location>
        <begin position="43"/>
        <end position="63"/>
    </location>
</feature>
<keyword evidence="1" id="KW-1133">Transmembrane helix</keyword>
<keyword evidence="1" id="KW-0472">Membrane</keyword>
<gene>
    <name evidence="2" type="ORF">IDH41_11675</name>
</gene>
<dbReference type="Proteomes" id="UP000632125">
    <property type="component" value="Unassembled WGS sequence"/>
</dbReference>
<dbReference type="RefSeq" id="WP_190861180.1">
    <property type="nucleotide sequence ID" value="NZ_JACXIY010000014.1"/>
</dbReference>
<evidence type="ECO:0000256" key="1">
    <source>
        <dbReference type="SAM" id="Phobius"/>
    </source>
</evidence>
<keyword evidence="3" id="KW-1185">Reference proteome</keyword>
<name>A0A927H684_9BACL</name>
<dbReference type="AlphaFoldDB" id="A0A927H684"/>
<evidence type="ECO:0000313" key="3">
    <source>
        <dbReference type="Proteomes" id="UP000632125"/>
    </source>
</evidence>